<comment type="similarity">
    <text evidence="1 5">Belongs to the glutaminase family.</text>
</comment>
<protein>
    <recommendedName>
        <fullName evidence="2 5">Glutaminase</fullName>
        <ecNumber evidence="2 5">3.5.1.2</ecNumber>
    </recommendedName>
</protein>
<dbReference type="EMBL" id="PDJD01000001">
    <property type="protein sequence ID" value="PFG18705.1"/>
    <property type="molecule type" value="Genomic_DNA"/>
</dbReference>
<dbReference type="RefSeq" id="WP_211283041.1">
    <property type="nucleotide sequence ID" value="NZ_PDJD01000001.1"/>
</dbReference>
<proteinExistence type="inferred from homology"/>
<dbReference type="InterPro" id="IPR015868">
    <property type="entry name" value="Glutaminase"/>
</dbReference>
<dbReference type="EC" id="3.5.1.2" evidence="2 5"/>
<dbReference type="Proteomes" id="UP000224915">
    <property type="component" value="Unassembled WGS sequence"/>
</dbReference>
<comment type="caution">
    <text evidence="6">The sequence shown here is derived from an EMBL/GenBank/DDBJ whole genome shotgun (WGS) entry which is preliminary data.</text>
</comment>
<organism evidence="6 7">
    <name type="scientific">Serinibacter salmoneus</name>
    <dbReference type="NCBI Taxonomy" id="556530"/>
    <lineage>
        <taxon>Bacteria</taxon>
        <taxon>Bacillati</taxon>
        <taxon>Actinomycetota</taxon>
        <taxon>Actinomycetes</taxon>
        <taxon>Micrococcales</taxon>
        <taxon>Beutenbergiaceae</taxon>
        <taxon>Serinibacter</taxon>
    </lineage>
</organism>
<dbReference type="GO" id="GO:0004359">
    <property type="term" value="F:glutaminase activity"/>
    <property type="evidence" value="ECO:0007669"/>
    <property type="project" value="UniProtKB-UniRule"/>
</dbReference>
<dbReference type="Pfam" id="PF04960">
    <property type="entry name" value="Glutaminase"/>
    <property type="match status" value="1"/>
</dbReference>
<evidence type="ECO:0000256" key="4">
    <source>
        <dbReference type="ARBA" id="ARBA00049534"/>
    </source>
</evidence>
<keyword evidence="5" id="KW-0007">Acetylation</keyword>
<evidence type="ECO:0000256" key="1">
    <source>
        <dbReference type="ARBA" id="ARBA00011076"/>
    </source>
</evidence>
<evidence type="ECO:0000256" key="2">
    <source>
        <dbReference type="ARBA" id="ARBA00012918"/>
    </source>
</evidence>
<dbReference type="NCBIfam" id="TIGR03814">
    <property type="entry name" value="Gln_ase"/>
    <property type="match status" value="1"/>
</dbReference>
<dbReference type="HAMAP" id="MF_00313">
    <property type="entry name" value="Glutaminase"/>
    <property type="match status" value="1"/>
</dbReference>
<name>A0A2A9CXG7_9MICO</name>
<accession>A0A2A9CXG7</accession>
<feature type="binding site" evidence="5">
    <location>
        <position position="199"/>
    </location>
    <ligand>
        <name>substrate</name>
    </ligand>
</feature>
<dbReference type="InterPro" id="IPR012338">
    <property type="entry name" value="Beta-lactam/transpept-like"/>
</dbReference>
<dbReference type="GO" id="GO:0006537">
    <property type="term" value="P:glutamate biosynthetic process"/>
    <property type="evidence" value="ECO:0007669"/>
    <property type="project" value="TreeGrafter"/>
</dbReference>
<keyword evidence="7" id="KW-1185">Reference proteome</keyword>
<dbReference type="Gene3D" id="3.40.710.10">
    <property type="entry name" value="DD-peptidase/beta-lactamase superfamily"/>
    <property type="match status" value="1"/>
</dbReference>
<dbReference type="SUPFAM" id="SSF56601">
    <property type="entry name" value="beta-lactamase/transpeptidase-like"/>
    <property type="match status" value="1"/>
</dbReference>
<comment type="subunit">
    <text evidence="5">Homotetramer.</text>
</comment>
<gene>
    <name evidence="5" type="primary">glsA</name>
    <name evidence="6" type="ORF">ATL40_0248</name>
</gene>
<feature type="binding site" evidence="5">
    <location>
        <position position="206"/>
    </location>
    <ligand>
        <name>substrate</name>
    </ligand>
</feature>
<feature type="binding site" evidence="5">
    <location>
        <position position="230"/>
    </location>
    <ligand>
        <name>substrate</name>
    </ligand>
</feature>
<comment type="catalytic activity">
    <reaction evidence="4 5">
        <text>L-glutamine + H2O = L-glutamate + NH4(+)</text>
        <dbReference type="Rhea" id="RHEA:15889"/>
        <dbReference type="ChEBI" id="CHEBI:15377"/>
        <dbReference type="ChEBI" id="CHEBI:28938"/>
        <dbReference type="ChEBI" id="CHEBI:29985"/>
        <dbReference type="ChEBI" id="CHEBI:58359"/>
        <dbReference type="EC" id="3.5.1.2"/>
    </reaction>
</comment>
<feature type="binding site" evidence="5">
    <location>
        <position position="282"/>
    </location>
    <ligand>
        <name>substrate</name>
    </ligand>
</feature>
<comment type="caution">
    <text evidence="5">Lacks conserved residue(s) required for the propagation of feature annotation.</text>
</comment>
<sequence>MGISGVPWRGGDVAGRMSDVKIPADQVSDAPRFVADVPIPSADAVHALLEEAYDSFRDVTEGALSSAVPSLQLANPDHFGLAVMGVNGRLHERGDSRVPFTIQSVSKPFTYALVAQAHGIEFIRERIGVNATGLPFNSAQAVEQGVPGPTNPLVNAGAIATASYAVGEGVEERWSWLRNGLSRFAGRDLTLNHDVLESERATNYRNRALGNLMRSFGALTGSPLDAVEIYTRACSLEVTAADLAAMGAVLADGGVHPVTGQRVVSAEVARLTLAVMLVAGMYETSGDWLVDVGMPGKSGIGGGMVTVAPGKGAFSTFSPLLDHAGNSVRGGRVATMIGRTLGLDMLASRPYTRSESDAD</sequence>
<evidence type="ECO:0000256" key="3">
    <source>
        <dbReference type="ARBA" id="ARBA00022801"/>
    </source>
</evidence>
<evidence type="ECO:0000313" key="6">
    <source>
        <dbReference type="EMBL" id="PFG18705.1"/>
    </source>
</evidence>
<keyword evidence="3 5" id="KW-0378">Hydrolase</keyword>
<dbReference type="PANTHER" id="PTHR12544">
    <property type="entry name" value="GLUTAMINASE"/>
    <property type="match status" value="1"/>
</dbReference>
<dbReference type="AlphaFoldDB" id="A0A2A9CXG7"/>
<feature type="binding site" evidence="5">
    <location>
        <position position="104"/>
    </location>
    <ligand>
        <name>substrate</name>
    </ligand>
</feature>
<dbReference type="PANTHER" id="PTHR12544:SF48">
    <property type="entry name" value="GLUTAMINASE 1"/>
    <property type="match status" value="1"/>
</dbReference>
<dbReference type="GO" id="GO:0006543">
    <property type="term" value="P:L-glutamine catabolic process"/>
    <property type="evidence" value="ECO:0007669"/>
    <property type="project" value="TreeGrafter"/>
</dbReference>
<feature type="binding site" evidence="5">
    <location>
        <position position="155"/>
    </location>
    <ligand>
        <name>substrate</name>
    </ligand>
</feature>
<evidence type="ECO:0000313" key="7">
    <source>
        <dbReference type="Proteomes" id="UP000224915"/>
    </source>
</evidence>
<evidence type="ECO:0000256" key="5">
    <source>
        <dbReference type="HAMAP-Rule" id="MF_00313"/>
    </source>
</evidence>
<reference evidence="6 7" key="1">
    <citation type="submission" date="2017-10" db="EMBL/GenBank/DDBJ databases">
        <title>Sequencing the genomes of 1000 actinobacteria strains.</title>
        <authorList>
            <person name="Klenk H.-P."/>
        </authorList>
    </citation>
    <scope>NUCLEOTIDE SEQUENCE [LARGE SCALE GENOMIC DNA]</scope>
    <source>
        <strain evidence="6 7">DSM 21801</strain>
    </source>
</reference>